<evidence type="ECO:0000313" key="3">
    <source>
        <dbReference type="EMBL" id="MBI1492178.1"/>
    </source>
</evidence>
<keyword evidence="4" id="KW-1185">Reference proteome</keyword>
<comment type="similarity">
    <text evidence="1">Belongs to the 4-hydroxybenzoyl-CoA thioesterase family.</text>
</comment>
<dbReference type="Proteomes" id="UP000640583">
    <property type="component" value="Unassembled WGS sequence"/>
</dbReference>
<dbReference type="Gene3D" id="3.10.129.10">
    <property type="entry name" value="Hotdog Thioesterase"/>
    <property type="match status" value="1"/>
</dbReference>
<dbReference type="AlphaFoldDB" id="A0A8J7IBH4"/>
<organism evidence="3 4">
    <name type="scientific">Halocynthiibacter styelae</name>
    <dbReference type="NCBI Taxonomy" id="2761955"/>
    <lineage>
        <taxon>Bacteria</taxon>
        <taxon>Pseudomonadati</taxon>
        <taxon>Pseudomonadota</taxon>
        <taxon>Alphaproteobacteria</taxon>
        <taxon>Rhodobacterales</taxon>
        <taxon>Paracoccaceae</taxon>
        <taxon>Halocynthiibacter</taxon>
    </lineage>
</organism>
<evidence type="ECO:0000256" key="1">
    <source>
        <dbReference type="ARBA" id="ARBA00005953"/>
    </source>
</evidence>
<sequence length="159" mass="18336">METRYHTPLSPVEMSRFGCEGDWPYGMADRVHFHELDSLNHVNNVVYFSWFENIRVRYMQDWGLSDYSDPENEPRLVVKAVSADYKREMCMGEDYLVTARTKAFRNTSFTMEYAIWSDGLRATGEAIVVVLEPDGSARRPLPDALKERFITLDGALPEA</sequence>
<keyword evidence="2" id="KW-0378">Hydrolase</keyword>
<dbReference type="InterPro" id="IPR050563">
    <property type="entry name" value="4-hydroxybenzoyl-CoA_TE"/>
</dbReference>
<dbReference type="Pfam" id="PF13279">
    <property type="entry name" value="4HBT_2"/>
    <property type="match status" value="1"/>
</dbReference>
<comment type="caution">
    <text evidence="3">The sequence shown here is derived from an EMBL/GenBank/DDBJ whole genome shotgun (WGS) entry which is preliminary data.</text>
</comment>
<dbReference type="PANTHER" id="PTHR31793">
    <property type="entry name" value="4-HYDROXYBENZOYL-COA THIOESTERASE FAMILY MEMBER"/>
    <property type="match status" value="1"/>
</dbReference>
<dbReference type="InterPro" id="IPR029069">
    <property type="entry name" value="HotDog_dom_sf"/>
</dbReference>
<dbReference type="RefSeq" id="WP_228847135.1">
    <property type="nucleotide sequence ID" value="NZ_JADCKQ010000001.1"/>
</dbReference>
<evidence type="ECO:0000256" key="2">
    <source>
        <dbReference type="ARBA" id="ARBA00022801"/>
    </source>
</evidence>
<dbReference type="EMBL" id="JADCKQ010000001">
    <property type="protein sequence ID" value="MBI1492178.1"/>
    <property type="molecule type" value="Genomic_DNA"/>
</dbReference>
<protein>
    <submittedName>
        <fullName evidence="3">Acyl-CoA thioesterase</fullName>
    </submittedName>
</protein>
<reference evidence="3" key="1">
    <citation type="submission" date="2020-10" db="EMBL/GenBank/DDBJ databases">
        <title>Paenihalocynthiibacter styelae gen. nov., sp. nov., isolated from stalked sea squirt Styela clava.</title>
        <authorList>
            <person name="Kim Y.-O."/>
            <person name="Yoon J.-H."/>
        </authorList>
    </citation>
    <scope>NUCLEOTIDE SEQUENCE</scope>
    <source>
        <strain evidence="3">MYP1-1</strain>
    </source>
</reference>
<dbReference type="GO" id="GO:0047617">
    <property type="term" value="F:fatty acyl-CoA hydrolase activity"/>
    <property type="evidence" value="ECO:0007669"/>
    <property type="project" value="TreeGrafter"/>
</dbReference>
<evidence type="ECO:0000313" key="4">
    <source>
        <dbReference type="Proteomes" id="UP000640583"/>
    </source>
</evidence>
<dbReference type="CDD" id="cd00586">
    <property type="entry name" value="4HBT"/>
    <property type="match status" value="1"/>
</dbReference>
<gene>
    <name evidence="3" type="ORF">H1D41_00855</name>
</gene>
<proteinExistence type="inferred from homology"/>
<accession>A0A8J7IBH4</accession>
<name>A0A8J7IBH4_9RHOB</name>
<dbReference type="PANTHER" id="PTHR31793:SF27">
    <property type="entry name" value="NOVEL THIOESTERASE SUPERFAMILY DOMAIN AND SAPOSIN A-TYPE DOMAIN CONTAINING PROTEIN (0610012H03RIK)"/>
    <property type="match status" value="1"/>
</dbReference>
<dbReference type="SUPFAM" id="SSF54637">
    <property type="entry name" value="Thioesterase/thiol ester dehydrase-isomerase"/>
    <property type="match status" value="1"/>
</dbReference>